<evidence type="ECO:0000256" key="11">
    <source>
        <dbReference type="SAM" id="MobiDB-lite"/>
    </source>
</evidence>
<feature type="compositionally biased region" description="Acidic residues" evidence="11">
    <location>
        <begin position="323"/>
        <end position="340"/>
    </location>
</feature>
<keyword evidence="14" id="KW-1185">Reference proteome</keyword>
<evidence type="ECO:0000256" key="12">
    <source>
        <dbReference type="SAM" id="Phobius"/>
    </source>
</evidence>
<keyword evidence="8 12" id="KW-1133">Transmembrane helix</keyword>
<dbReference type="PANTHER" id="PTHR10585">
    <property type="entry name" value="ER LUMEN PROTEIN RETAINING RECEPTOR"/>
    <property type="match status" value="1"/>
</dbReference>
<keyword evidence="9 12" id="KW-0472">Membrane</keyword>
<feature type="transmembrane region" description="Helical" evidence="12">
    <location>
        <begin position="185"/>
        <end position="203"/>
    </location>
</feature>
<dbReference type="EMBL" id="JAAAPX010000005">
    <property type="protein sequence ID" value="KAF4244672.1"/>
    <property type="molecule type" value="Genomic_DNA"/>
</dbReference>
<dbReference type="InterPro" id="IPR000133">
    <property type="entry name" value="ER_ret_rcpt"/>
</dbReference>
<dbReference type="AlphaFoldDB" id="A0A8H4HI99"/>
<evidence type="ECO:0000313" key="14">
    <source>
        <dbReference type="Proteomes" id="UP000653565"/>
    </source>
</evidence>
<evidence type="ECO:0000256" key="8">
    <source>
        <dbReference type="ARBA" id="ARBA00022989"/>
    </source>
</evidence>
<feature type="compositionally biased region" description="Basic and acidic residues" evidence="11">
    <location>
        <begin position="313"/>
        <end position="322"/>
    </location>
</feature>
<comment type="caution">
    <text evidence="13">The sequence shown here is derived from an EMBL/GenBank/DDBJ whole genome shotgun (WGS) entry which is preliminary data.</text>
</comment>
<accession>A0A8H4HI99</accession>
<dbReference type="GO" id="GO:0005789">
    <property type="term" value="C:endoplasmic reticulum membrane"/>
    <property type="evidence" value="ECO:0007669"/>
    <property type="project" value="UniProtKB-SubCell"/>
</dbReference>
<feature type="region of interest" description="Disordered" evidence="11">
    <location>
        <begin position="274"/>
        <end position="359"/>
    </location>
</feature>
<reference evidence="13" key="1">
    <citation type="journal article" date="2020" name="bioRxiv">
        <title>Genomic and phenotypic heterogeneity of clinical isolates of the human pathogens Aspergillus fumigatus, Aspergillus lentulus and Aspergillus fumigatiaffinis.</title>
        <authorList>
            <person name="dos Santos R.A.C."/>
            <person name="Steenwyk J.L."/>
            <person name="Rivero-Menendez O."/>
            <person name="Mead M.E."/>
            <person name="Silva L.P."/>
            <person name="Bastos R.W."/>
            <person name="Alastruey-Izquierdo A."/>
            <person name="Goldman G.H."/>
            <person name="Rokas A."/>
        </authorList>
    </citation>
    <scope>NUCLEOTIDE SEQUENCE</scope>
    <source>
        <strain evidence="13">CNM-CM6805</strain>
    </source>
</reference>
<dbReference type="GO" id="GO:0046923">
    <property type="term" value="F:ER retention sequence binding"/>
    <property type="evidence" value="ECO:0007669"/>
    <property type="project" value="InterPro"/>
</dbReference>
<keyword evidence="4 12" id="KW-0812">Transmembrane</keyword>
<evidence type="ECO:0000256" key="4">
    <source>
        <dbReference type="ARBA" id="ARBA00022692"/>
    </source>
</evidence>
<keyword evidence="10" id="KW-0675">Receptor</keyword>
<organism evidence="13 14">
    <name type="scientific">Aspergillus fumigatiaffinis</name>
    <dbReference type="NCBI Taxonomy" id="340414"/>
    <lineage>
        <taxon>Eukaryota</taxon>
        <taxon>Fungi</taxon>
        <taxon>Dikarya</taxon>
        <taxon>Ascomycota</taxon>
        <taxon>Pezizomycotina</taxon>
        <taxon>Eurotiomycetes</taxon>
        <taxon>Eurotiomycetidae</taxon>
        <taxon>Eurotiales</taxon>
        <taxon>Aspergillaceae</taxon>
        <taxon>Aspergillus</taxon>
        <taxon>Aspergillus subgen. Fumigati</taxon>
    </lineage>
</organism>
<feature type="transmembrane region" description="Helical" evidence="12">
    <location>
        <begin position="63"/>
        <end position="83"/>
    </location>
</feature>
<evidence type="ECO:0000256" key="3">
    <source>
        <dbReference type="ARBA" id="ARBA00022448"/>
    </source>
</evidence>
<keyword evidence="5" id="KW-0256">Endoplasmic reticulum</keyword>
<dbReference type="PRINTS" id="PR00660">
    <property type="entry name" value="ERLUMENR"/>
</dbReference>
<evidence type="ECO:0000256" key="6">
    <source>
        <dbReference type="ARBA" id="ARBA00022892"/>
    </source>
</evidence>
<protein>
    <recommendedName>
        <fullName evidence="15">Protein-ER retention receptor</fullName>
    </recommendedName>
</protein>
<evidence type="ECO:0008006" key="15">
    <source>
        <dbReference type="Google" id="ProtNLM"/>
    </source>
</evidence>
<evidence type="ECO:0000256" key="9">
    <source>
        <dbReference type="ARBA" id="ARBA00023136"/>
    </source>
</evidence>
<feature type="transmembrane region" description="Helical" evidence="12">
    <location>
        <begin position="33"/>
        <end position="51"/>
    </location>
</feature>
<evidence type="ECO:0000256" key="2">
    <source>
        <dbReference type="ARBA" id="ARBA00010120"/>
    </source>
</evidence>
<keyword evidence="7" id="KW-0653">Protein transport</keyword>
<comment type="subcellular location">
    <subcellularLocation>
        <location evidence="1">Endoplasmic reticulum membrane</location>
        <topology evidence="1">Multi-pass membrane protein</topology>
    </subcellularLocation>
</comment>
<dbReference type="Pfam" id="PF00810">
    <property type="entry name" value="ER_lumen_recept"/>
    <property type="match status" value="2"/>
</dbReference>
<gene>
    <name evidence="13" type="ORF">CNMCM6805_008070</name>
</gene>
<dbReference type="GO" id="GO:0006621">
    <property type="term" value="P:protein retention in ER lumen"/>
    <property type="evidence" value="ECO:0007669"/>
    <property type="project" value="InterPro"/>
</dbReference>
<feature type="transmembrane region" description="Helical" evidence="12">
    <location>
        <begin position="154"/>
        <end position="173"/>
    </location>
</feature>
<comment type="similarity">
    <text evidence="2">Belongs to the ERD2 family.</text>
</comment>
<evidence type="ECO:0000256" key="5">
    <source>
        <dbReference type="ARBA" id="ARBA00022824"/>
    </source>
</evidence>
<keyword evidence="6" id="KW-0931">ER-Golgi transport</keyword>
<feature type="transmembrane region" description="Helical" evidence="12">
    <location>
        <begin position="95"/>
        <end position="117"/>
    </location>
</feature>
<dbReference type="OrthoDB" id="7694678at2759"/>
<dbReference type="GO" id="GO:0016192">
    <property type="term" value="P:vesicle-mediated transport"/>
    <property type="evidence" value="ECO:0007669"/>
    <property type="project" value="UniProtKB-KW"/>
</dbReference>
<evidence type="ECO:0000313" key="13">
    <source>
        <dbReference type="EMBL" id="KAF4244672.1"/>
    </source>
</evidence>
<evidence type="ECO:0000256" key="1">
    <source>
        <dbReference type="ARBA" id="ARBA00004477"/>
    </source>
</evidence>
<feature type="transmembrane region" description="Helical" evidence="12">
    <location>
        <begin position="215"/>
        <end position="235"/>
    </location>
</feature>
<keyword evidence="3" id="KW-0813">Transport</keyword>
<proteinExistence type="inferred from homology"/>
<dbReference type="Proteomes" id="UP000653565">
    <property type="component" value="Unassembled WGS sequence"/>
</dbReference>
<dbReference type="GO" id="GO:0015031">
    <property type="term" value="P:protein transport"/>
    <property type="evidence" value="ECO:0007669"/>
    <property type="project" value="UniProtKB-KW"/>
</dbReference>
<evidence type="ECO:0000256" key="10">
    <source>
        <dbReference type="ARBA" id="ARBA00023170"/>
    </source>
</evidence>
<evidence type="ECO:0000256" key="7">
    <source>
        <dbReference type="ARBA" id="ARBA00022927"/>
    </source>
</evidence>
<name>A0A8H4HI99_9EURO</name>
<reference evidence="13" key="2">
    <citation type="submission" date="2020-04" db="EMBL/GenBank/DDBJ databases">
        <authorList>
            <person name="Santos R.A.C."/>
            <person name="Steenwyk J.L."/>
            <person name="Rivero-Menendez O."/>
            <person name="Mead M.E."/>
            <person name="Silva L.P."/>
            <person name="Bastos R.W."/>
            <person name="Alastruey-Izquierdo A."/>
            <person name="Goldman G.H."/>
            <person name="Rokas A."/>
        </authorList>
    </citation>
    <scope>NUCLEOTIDE SEQUENCE</scope>
    <source>
        <strain evidence="13">CNM-CM6805</strain>
    </source>
</reference>
<sequence>MSMNVFRLLGDLSHISSKCILMWAIHRNKSAEGVSLLTQMLYAAVFVTRYLDLFGRSGWRSFYLVFFKFFYILSSFYIIFLMMKVYPRTRERERAWKMALGSTVLSLVLAPILTPIFDDKEFFKLHWFTEVGLARRAHGDLVAPVLIGSIMQTMWSFSIILESVCVLPQLLLLRQTTVPTVIDSYYLLALGSYRAFYILNWFVRGFGPEKHWDPIAMIFGIVQTAFYVDFAWVYYSRQRVKLRNGGVVDSEDYSKSWIVNKVFNIRRRRESLDEEQNLTGEGMEGERGDSGDRPSNNRWGARGISISADDTLDEHTRRKPGDADNEGLEGFLEDEDDSLDDQTNGHSPLHHASVTSNRD</sequence>